<evidence type="ECO:0000313" key="2">
    <source>
        <dbReference type="Proteomes" id="UP000004725"/>
    </source>
</evidence>
<sequence length="53" mass="6237">MTGKEILTYKGDLQDFDFLKMVFETELTEAFVHFVEQRSASYSVIDRDHALYT</sequence>
<organism evidence="1 2">
    <name type="scientific">Planococcus antarcticus DSM 14505</name>
    <dbReference type="NCBI Taxonomy" id="1185653"/>
    <lineage>
        <taxon>Bacteria</taxon>
        <taxon>Bacillati</taxon>
        <taxon>Bacillota</taxon>
        <taxon>Bacilli</taxon>
        <taxon>Bacillales</taxon>
        <taxon>Caryophanaceae</taxon>
        <taxon>Planococcus</taxon>
    </lineage>
</organism>
<comment type="caution">
    <text evidence="1">The sequence shown here is derived from an EMBL/GenBank/DDBJ whole genome shotgun (WGS) entry which is preliminary data.</text>
</comment>
<proteinExistence type="predicted"/>
<gene>
    <name evidence="1" type="ORF">A1A1_08189</name>
</gene>
<dbReference type="EMBL" id="AJYB01000024">
    <property type="protein sequence ID" value="EIM06932.1"/>
    <property type="molecule type" value="Genomic_DNA"/>
</dbReference>
<dbReference type="Gene3D" id="3.40.50.720">
    <property type="entry name" value="NAD(P)-binding Rossmann-like Domain"/>
    <property type="match status" value="1"/>
</dbReference>
<name>A0AA87IM74_9BACL</name>
<reference evidence="1 2" key="1">
    <citation type="journal article" date="2012" name="J. Bacteriol.">
        <title>Genome Sequence of the Antarctic Psychrophile Bacterium Planococcus antarcticus DSM 14505.</title>
        <authorList>
            <person name="Margolles A."/>
            <person name="Gueimonde M."/>
            <person name="Sanchez B."/>
        </authorList>
    </citation>
    <scope>NUCLEOTIDE SEQUENCE [LARGE SCALE GENOMIC DNA]</scope>
    <source>
        <strain evidence="1 2">DSM 14505</strain>
    </source>
</reference>
<dbReference type="AlphaFoldDB" id="A0AA87IM74"/>
<accession>A0AA87IM74</accession>
<evidence type="ECO:0000313" key="1">
    <source>
        <dbReference type="EMBL" id="EIM06932.1"/>
    </source>
</evidence>
<protein>
    <submittedName>
        <fullName evidence="1">NAD-dependent epimerase/dehydratase</fullName>
    </submittedName>
</protein>
<dbReference type="Proteomes" id="UP000004725">
    <property type="component" value="Unassembled WGS sequence"/>
</dbReference>